<reference evidence="6 7" key="1">
    <citation type="journal article" date="2015" name="Fungal Genet. Biol.">
        <title>Evolution of novel wood decay mechanisms in Agaricales revealed by the genome sequences of Fistulina hepatica and Cylindrobasidium torrendii.</title>
        <authorList>
            <person name="Floudas D."/>
            <person name="Held B.W."/>
            <person name="Riley R."/>
            <person name="Nagy L.G."/>
            <person name="Koehler G."/>
            <person name="Ransdell A.S."/>
            <person name="Younus H."/>
            <person name="Chow J."/>
            <person name="Chiniquy J."/>
            <person name="Lipzen A."/>
            <person name="Tritt A."/>
            <person name="Sun H."/>
            <person name="Haridas S."/>
            <person name="LaButti K."/>
            <person name="Ohm R.A."/>
            <person name="Kues U."/>
            <person name="Blanchette R.A."/>
            <person name="Grigoriev I.V."/>
            <person name="Minto R.E."/>
            <person name="Hibbett D.S."/>
        </authorList>
    </citation>
    <scope>NUCLEOTIDE SEQUENCE [LARGE SCALE GENOMIC DNA]</scope>
    <source>
        <strain evidence="6 7">ATCC 64428</strain>
    </source>
</reference>
<feature type="active site" evidence="3">
    <location>
        <position position="248"/>
    </location>
</feature>
<dbReference type="EMBL" id="KN881646">
    <property type="protein sequence ID" value="KIY51988.1"/>
    <property type="molecule type" value="Genomic_DNA"/>
</dbReference>
<dbReference type="FunFam" id="3.40.50.1820:FF:000252">
    <property type="entry name" value="Related to calmodulin-dependent protein kinase"/>
    <property type="match status" value="1"/>
</dbReference>
<feature type="non-terminal residue" evidence="6">
    <location>
        <position position="1"/>
    </location>
</feature>
<dbReference type="Gene3D" id="3.40.50.1820">
    <property type="entry name" value="alpha/beta hydrolase"/>
    <property type="match status" value="1"/>
</dbReference>
<dbReference type="InterPro" id="IPR013094">
    <property type="entry name" value="AB_hydrolase_3"/>
</dbReference>
<dbReference type="Pfam" id="PF07859">
    <property type="entry name" value="Abhydrolase_3"/>
    <property type="match status" value="1"/>
</dbReference>
<feature type="non-terminal residue" evidence="6">
    <location>
        <position position="481"/>
    </location>
</feature>
<dbReference type="InterPro" id="IPR029058">
    <property type="entry name" value="AB_hydrolase_fold"/>
</dbReference>
<dbReference type="PANTHER" id="PTHR48081:SF26">
    <property type="entry name" value="ALPHA_BETA HYDROLASE FOLD-3 DOMAIN-CONTAINING PROTEIN"/>
    <property type="match status" value="1"/>
</dbReference>
<evidence type="ECO:0000313" key="6">
    <source>
        <dbReference type="EMBL" id="KIY51988.1"/>
    </source>
</evidence>
<proteinExistence type="inferred from homology"/>
<dbReference type="PROSITE" id="PS01174">
    <property type="entry name" value="LIPASE_GDXG_SER"/>
    <property type="match status" value="1"/>
</dbReference>
<evidence type="ECO:0000256" key="2">
    <source>
        <dbReference type="ARBA" id="ARBA00022801"/>
    </source>
</evidence>
<dbReference type="AlphaFoldDB" id="A0A0D7AMH7"/>
<dbReference type="PROSITE" id="PS01173">
    <property type="entry name" value="LIPASE_GDXG_HIS"/>
    <property type="match status" value="1"/>
</dbReference>
<evidence type="ECO:0000256" key="4">
    <source>
        <dbReference type="SAM" id="MobiDB-lite"/>
    </source>
</evidence>
<dbReference type="PANTHER" id="PTHR48081">
    <property type="entry name" value="AB HYDROLASE SUPERFAMILY PROTEIN C4A8.06C"/>
    <property type="match status" value="1"/>
</dbReference>
<dbReference type="InterPro" id="IPR033140">
    <property type="entry name" value="Lipase_GDXG_put_SER_AS"/>
</dbReference>
<protein>
    <submittedName>
        <fullName evidence="6">Alpha/beta-hydrolase</fullName>
    </submittedName>
</protein>
<dbReference type="OrthoDB" id="408631at2759"/>
<feature type="region of interest" description="Disordered" evidence="4">
    <location>
        <begin position="442"/>
        <end position="481"/>
    </location>
</feature>
<dbReference type="InterPro" id="IPR050300">
    <property type="entry name" value="GDXG_lipolytic_enzyme"/>
</dbReference>
<dbReference type="InterPro" id="IPR002168">
    <property type="entry name" value="Lipase_GDXG_HIS_AS"/>
</dbReference>
<evidence type="ECO:0000256" key="1">
    <source>
        <dbReference type="ARBA" id="ARBA00010515"/>
    </source>
</evidence>
<comment type="similarity">
    <text evidence="1">Belongs to the 'GDXG' lipolytic enzyme family.</text>
</comment>
<dbReference type="GO" id="GO:0016787">
    <property type="term" value="F:hydrolase activity"/>
    <property type="evidence" value="ECO:0007669"/>
    <property type="project" value="UniProtKB-KW"/>
</dbReference>
<evidence type="ECO:0000259" key="5">
    <source>
        <dbReference type="Pfam" id="PF07859"/>
    </source>
</evidence>
<organism evidence="6 7">
    <name type="scientific">Fistulina hepatica ATCC 64428</name>
    <dbReference type="NCBI Taxonomy" id="1128425"/>
    <lineage>
        <taxon>Eukaryota</taxon>
        <taxon>Fungi</taxon>
        <taxon>Dikarya</taxon>
        <taxon>Basidiomycota</taxon>
        <taxon>Agaricomycotina</taxon>
        <taxon>Agaricomycetes</taxon>
        <taxon>Agaricomycetidae</taxon>
        <taxon>Agaricales</taxon>
        <taxon>Fistulinaceae</taxon>
        <taxon>Fistulina</taxon>
    </lineage>
</organism>
<evidence type="ECO:0000256" key="3">
    <source>
        <dbReference type="PROSITE-ProRule" id="PRU10038"/>
    </source>
</evidence>
<name>A0A0D7AMH7_9AGAR</name>
<gene>
    <name evidence="6" type="ORF">FISHEDRAFT_26142</name>
</gene>
<accession>A0A0D7AMH7</accession>
<keyword evidence="2 6" id="KW-0378">Hydrolase</keyword>
<keyword evidence="7" id="KW-1185">Reference proteome</keyword>
<sequence>LAHYSTPGVIPPSSRLPSDLRELQRQPLRVWQLWKYGLALTVKATQMTGDVLAHTIWGPRRKSWGIEMTLITSFMRGAGHHAALFDLGFVRAIASIGGLMPLPSDALVTPVTFRVKSRHLRGILSELDMTETGERLLSGEWIVGKHTWHRLQSEWKTARTENWSKPAKKEQVVLYVHGGAYYVSSAAAQRLLTIPLAKHSDARVFALDYRLAPETRFPGPLHDVVSAYFRLVDDLHIPPENIVVAGDSAGGGLAVALLMYLRDNKYPLPSGGILMSPWVDLTLSCASWDTNADYDVVPIPDPNSHMNPITCYLGGNVDAYIAHPYASPLFGDFTGLPPLLVQCGDAEVLRDEITLLAHKARSAGVDVRLELYQDAVHIFQMFPFLDASRRAFESIGAFVREVLPQNMGALDLSAERSLEREIENSDTKVVRGDGVETATRVDSISISDSDRESSRSYASWRVRSSDKHRLPSPPSSEDDDD</sequence>
<dbReference type="SUPFAM" id="SSF53474">
    <property type="entry name" value="alpha/beta-Hydrolases"/>
    <property type="match status" value="1"/>
</dbReference>
<feature type="domain" description="Alpha/beta hydrolase fold-3" evidence="5">
    <location>
        <begin position="173"/>
        <end position="380"/>
    </location>
</feature>
<dbReference type="Proteomes" id="UP000054144">
    <property type="component" value="Unassembled WGS sequence"/>
</dbReference>
<evidence type="ECO:0000313" key="7">
    <source>
        <dbReference type="Proteomes" id="UP000054144"/>
    </source>
</evidence>